<dbReference type="OrthoDB" id="5417628at2759"/>
<feature type="compositionally biased region" description="Polar residues" evidence="1">
    <location>
        <begin position="404"/>
        <end position="415"/>
    </location>
</feature>
<dbReference type="EMBL" id="AMGX01000009">
    <property type="protein sequence ID" value="EXJ70305.1"/>
    <property type="molecule type" value="Genomic_DNA"/>
</dbReference>
<evidence type="ECO:0000313" key="3">
    <source>
        <dbReference type="Proteomes" id="UP000019471"/>
    </source>
</evidence>
<feature type="compositionally biased region" description="Polar residues" evidence="1">
    <location>
        <begin position="480"/>
        <end position="503"/>
    </location>
</feature>
<feature type="compositionally biased region" description="Polar residues" evidence="1">
    <location>
        <begin position="446"/>
        <end position="467"/>
    </location>
</feature>
<feature type="region of interest" description="Disordered" evidence="1">
    <location>
        <begin position="396"/>
        <end position="517"/>
    </location>
</feature>
<organism evidence="2 3">
    <name type="scientific">Cladophialophora psammophila CBS 110553</name>
    <dbReference type="NCBI Taxonomy" id="1182543"/>
    <lineage>
        <taxon>Eukaryota</taxon>
        <taxon>Fungi</taxon>
        <taxon>Dikarya</taxon>
        <taxon>Ascomycota</taxon>
        <taxon>Pezizomycotina</taxon>
        <taxon>Eurotiomycetes</taxon>
        <taxon>Chaetothyriomycetidae</taxon>
        <taxon>Chaetothyriales</taxon>
        <taxon>Herpotrichiellaceae</taxon>
        <taxon>Cladophialophora</taxon>
    </lineage>
</organism>
<reference evidence="2 3" key="1">
    <citation type="submission" date="2013-03" db="EMBL/GenBank/DDBJ databases">
        <title>The Genome Sequence of Cladophialophora psammophila CBS 110553.</title>
        <authorList>
            <consortium name="The Broad Institute Genomics Platform"/>
            <person name="Cuomo C."/>
            <person name="de Hoog S."/>
            <person name="Gorbushina A."/>
            <person name="Walker B."/>
            <person name="Young S.K."/>
            <person name="Zeng Q."/>
            <person name="Gargeya S."/>
            <person name="Fitzgerald M."/>
            <person name="Haas B."/>
            <person name="Abouelleil A."/>
            <person name="Allen A.W."/>
            <person name="Alvarado L."/>
            <person name="Arachchi H.M."/>
            <person name="Berlin A.M."/>
            <person name="Chapman S.B."/>
            <person name="Gainer-Dewar J."/>
            <person name="Goldberg J."/>
            <person name="Griggs A."/>
            <person name="Gujja S."/>
            <person name="Hansen M."/>
            <person name="Howarth C."/>
            <person name="Imamovic A."/>
            <person name="Ireland A."/>
            <person name="Larimer J."/>
            <person name="McCowan C."/>
            <person name="Murphy C."/>
            <person name="Pearson M."/>
            <person name="Poon T.W."/>
            <person name="Priest M."/>
            <person name="Roberts A."/>
            <person name="Saif S."/>
            <person name="Shea T."/>
            <person name="Sisk P."/>
            <person name="Sykes S."/>
            <person name="Wortman J."/>
            <person name="Nusbaum C."/>
            <person name="Birren B."/>
        </authorList>
    </citation>
    <scope>NUCLEOTIDE SEQUENCE [LARGE SCALE GENOMIC DNA]</scope>
    <source>
        <strain evidence="2 3">CBS 110553</strain>
    </source>
</reference>
<feature type="region of interest" description="Disordered" evidence="1">
    <location>
        <begin position="220"/>
        <end position="260"/>
    </location>
</feature>
<gene>
    <name evidence="2" type="ORF">A1O5_06373</name>
</gene>
<sequence length="561" mass="62387">MRYQNWDVLLFPGDSRTPIQEFDTKCFVLGQNVGVSSGEATSDKYRSGFESMTLVPILTSFIASLERCTAFRISIHSWDKPTPSHLLLSYKTPDEAILFEARVYIDGILGIQVVLVRLRRAPRRLTNADRDAQYLQFPKFHREILQQPDWEPNELLGRIRVVIAEGVMRDNTPPTASASRFDRLRDVVAFSFQHAPQDVLEYSGIAWPNPKMFRILSNKPSRSVPIGSRVSGISGHEAHSHSPQRLPPIASRSKRLSTNEHHQKLLDAQDHADLQSDPISNVSNIGVLKSRSPGRHVPVKLVAQDDDPFISSHQTPTAIQQWRLQLRSTSHDISMPDYTSSKTDRSVVNTEMSGVSIPRANFLKHMNEANPEEILQALSPARQEELFQALSASHSPAISVGTRPPTNTPQVNDDFNTPRVMGTGDVNDSATVKIWQEPRQRRRTCSLASSRSTSEPTAQLAKEQTSPRLPRELSVRTDGKNQLPTAPRSLSLNINRQRSASNGSKRKRGSISPGLGLEKIQDTIRVIVCSSSSSPSDGDRREQGGMKSTTPPDRSVAVTAE</sequence>
<dbReference type="Proteomes" id="UP000019471">
    <property type="component" value="Unassembled WGS sequence"/>
</dbReference>
<dbReference type="STRING" id="1182543.W9WZ05"/>
<keyword evidence="3" id="KW-1185">Reference proteome</keyword>
<protein>
    <submittedName>
        <fullName evidence="2">Uncharacterized protein</fullName>
    </submittedName>
</protein>
<accession>W9WZ05</accession>
<name>W9WZ05_9EURO</name>
<dbReference type="AlphaFoldDB" id="W9WZ05"/>
<evidence type="ECO:0000313" key="2">
    <source>
        <dbReference type="EMBL" id="EXJ70305.1"/>
    </source>
</evidence>
<evidence type="ECO:0000256" key="1">
    <source>
        <dbReference type="SAM" id="MobiDB-lite"/>
    </source>
</evidence>
<proteinExistence type="predicted"/>
<feature type="compositionally biased region" description="Basic and acidic residues" evidence="1">
    <location>
        <begin position="469"/>
        <end position="479"/>
    </location>
</feature>
<dbReference type="eggNOG" id="ENOG502SNQW">
    <property type="taxonomic scope" value="Eukaryota"/>
</dbReference>
<feature type="region of interest" description="Disordered" evidence="1">
    <location>
        <begin position="529"/>
        <end position="561"/>
    </location>
</feature>
<dbReference type="HOGENOM" id="CLU_018143_3_0_1"/>
<dbReference type="GeneID" id="19191084"/>
<dbReference type="RefSeq" id="XP_007745157.1">
    <property type="nucleotide sequence ID" value="XM_007746967.1"/>
</dbReference>
<comment type="caution">
    <text evidence="2">The sequence shown here is derived from an EMBL/GenBank/DDBJ whole genome shotgun (WGS) entry which is preliminary data.</text>
</comment>